<dbReference type="OrthoDB" id="9790748at2"/>
<dbReference type="RefSeq" id="WP_068367231.1">
    <property type="nucleotide sequence ID" value="NZ_KQ960172.1"/>
</dbReference>
<dbReference type="Proteomes" id="UP000070442">
    <property type="component" value="Unassembled WGS sequence"/>
</dbReference>
<feature type="transmembrane region" description="Helical" evidence="1">
    <location>
        <begin position="53"/>
        <end position="69"/>
    </location>
</feature>
<gene>
    <name evidence="2" type="ORF">HMPREF1863_00636</name>
</gene>
<dbReference type="STRING" id="755172.HMPREF1863_00636"/>
<evidence type="ECO:0000256" key="1">
    <source>
        <dbReference type="SAM" id="Phobius"/>
    </source>
</evidence>
<organism evidence="2 3">
    <name type="scientific">Aedoeadaptatus coxii</name>
    <dbReference type="NCBI Taxonomy" id="755172"/>
    <lineage>
        <taxon>Bacteria</taxon>
        <taxon>Bacillati</taxon>
        <taxon>Bacillota</taxon>
        <taxon>Tissierellia</taxon>
        <taxon>Tissierellales</taxon>
        <taxon>Peptoniphilaceae</taxon>
        <taxon>Aedoeadaptatus</taxon>
    </lineage>
</organism>
<dbReference type="AlphaFoldDB" id="A0A134AHM9"/>
<dbReference type="EMBL" id="LSDG01000022">
    <property type="protein sequence ID" value="KXB67164.1"/>
    <property type="molecule type" value="Genomic_DNA"/>
</dbReference>
<dbReference type="Pfam" id="PF12666">
    <property type="entry name" value="PrgI"/>
    <property type="match status" value="1"/>
</dbReference>
<evidence type="ECO:0008006" key="4">
    <source>
        <dbReference type="Google" id="ProtNLM"/>
    </source>
</evidence>
<protein>
    <recommendedName>
        <fullName evidence="4">PrgI family protein</fullName>
    </recommendedName>
</protein>
<evidence type="ECO:0000313" key="2">
    <source>
        <dbReference type="EMBL" id="KXB67164.1"/>
    </source>
</evidence>
<feature type="transmembrane region" description="Helical" evidence="1">
    <location>
        <begin position="26"/>
        <end position="47"/>
    </location>
</feature>
<dbReference type="InterPro" id="IPR024414">
    <property type="entry name" value="Uncharacterised_PrgI"/>
</dbReference>
<name>A0A134AHM9_9FIRM</name>
<sequence>MAYVNVPRDLSRYEAKVVFNLTKRQLICFSIGAALAIPAYWFTRGILPSDVRSILMFIIASPFFIAGIFKKDGMTLEKYLYIVCRQKYFRPGIRRYKTLTSNKKEVPTKTKKTKRKKR</sequence>
<keyword evidence="1" id="KW-1133">Transmembrane helix</keyword>
<reference evidence="3" key="1">
    <citation type="submission" date="2016-01" db="EMBL/GenBank/DDBJ databases">
        <authorList>
            <person name="Mitreva M."/>
            <person name="Pepin K.H."/>
            <person name="Mihindukulasuriya K.A."/>
            <person name="Fulton R."/>
            <person name="Fronick C."/>
            <person name="O'Laughlin M."/>
            <person name="Miner T."/>
            <person name="Herter B."/>
            <person name="Rosa B.A."/>
            <person name="Cordes M."/>
            <person name="Tomlinson C."/>
            <person name="Wollam A."/>
            <person name="Palsikar V.B."/>
            <person name="Mardis E.R."/>
            <person name="Wilson R.K."/>
        </authorList>
    </citation>
    <scope>NUCLEOTIDE SEQUENCE [LARGE SCALE GENOMIC DNA]</scope>
    <source>
        <strain evidence="3">DNF00729</strain>
    </source>
</reference>
<keyword evidence="1" id="KW-0812">Transmembrane</keyword>
<keyword evidence="3" id="KW-1185">Reference proteome</keyword>
<accession>A0A134AHM9</accession>
<dbReference type="PATRIC" id="fig|755172.3.peg.610"/>
<keyword evidence="1" id="KW-0472">Membrane</keyword>
<evidence type="ECO:0000313" key="3">
    <source>
        <dbReference type="Proteomes" id="UP000070442"/>
    </source>
</evidence>
<comment type="caution">
    <text evidence="2">The sequence shown here is derived from an EMBL/GenBank/DDBJ whole genome shotgun (WGS) entry which is preliminary data.</text>
</comment>
<proteinExistence type="predicted"/>